<reference evidence="8" key="1">
    <citation type="submission" date="2019-05" db="EMBL/GenBank/DDBJ databases">
        <title>Candidatus Nanohalobium constans, a novel model system to study the DPANN nano-sized archaea: genomic and physiological characterization of a nanoarchaeon co-cultured with its chitinotrophic host.</title>
        <authorList>
            <person name="La Cono V."/>
            <person name="Arcadi E."/>
            <person name="Crisafi F."/>
            <person name="Denaro R."/>
            <person name="La Spada G."/>
            <person name="Messina E."/>
            <person name="Smedile F."/>
            <person name="Toshchakov S.V."/>
            <person name="Shevchenko M.A."/>
            <person name="Golyshin P.N."/>
            <person name="Golyshina O.V."/>
            <person name="Ferrer M."/>
            <person name="Rohde M."/>
            <person name="Mushegian A."/>
            <person name="Sorokin D.Y."/>
            <person name="Giuliano L."/>
            <person name="Yakimov M.M."/>
        </authorList>
    </citation>
    <scope>NUCLEOTIDE SEQUENCE [LARGE SCALE GENOMIC DNA]</scope>
    <source>
        <strain evidence="8">LC1Nh</strain>
    </source>
</reference>
<dbReference type="EC" id="5.4.2.6" evidence="7"/>
<keyword evidence="7" id="KW-0413">Isomerase</keyword>
<dbReference type="SFLD" id="SFLDS00003">
    <property type="entry name" value="Haloacid_Dehalogenase"/>
    <property type="match status" value="1"/>
</dbReference>
<keyword evidence="3" id="KW-0479">Metal-binding</keyword>
<dbReference type="InterPro" id="IPR036412">
    <property type="entry name" value="HAD-like_sf"/>
</dbReference>
<dbReference type="EMBL" id="CP040089">
    <property type="protein sequence ID" value="QGA80435.1"/>
    <property type="molecule type" value="Genomic_DNA"/>
</dbReference>
<dbReference type="RefSeq" id="WP_153550175.1">
    <property type="nucleotide sequence ID" value="NZ_CP040089.1"/>
</dbReference>
<evidence type="ECO:0000313" key="7">
    <source>
        <dbReference type="EMBL" id="QGA80435.1"/>
    </source>
</evidence>
<dbReference type="PANTHER" id="PTHR46193:SF18">
    <property type="entry name" value="HEXITOL PHOSPHATASE B"/>
    <property type="match status" value="1"/>
</dbReference>
<keyword evidence="5" id="KW-0119">Carbohydrate metabolism</keyword>
<keyword evidence="8" id="KW-1185">Reference proteome</keyword>
<dbReference type="InterPro" id="IPR006439">
    <property type="entry name" value="HAD-SF_hydro_IA"/>
</dbReference>
<evidence type="ECO:0000313" key="8">
    <source>
        <dbReference type="Proteomes" id="UP000377803"/>
    </source>
</evidence>
<dbReference type="InterPro" id="IPR023214">
    <property type="entry name" value="HAD_sf"/>
</dbReference>
<comment type="cofactor">
    <cofactor evidence="1">
        <name>Mg(2+)</name>
        <dbReference type="ChEBI" id="CHEBI:18420"/>
    </cofactor>
</comment>
<sequence length="215" mass="23471">MALEAVIFDMDGVLSDTQKLHAQAQSKILEEYGVEMSPEEITRKYAGKPPGTLFREESPASNPMEAYGKKQDVLYELVEKEGVKPIEGSQKLIREIEGNYKLGVASSSEPDFIEEVVDSLGLSKYFEVIKSASEVPKGKPAPDVFLETADELGLNPEDCLVIEDGRSGMKGATEAGMVCIGLVDESGEYPAHKTVNSLSELDTQSIEEIYSENSK</sequence>
<organism evidence="7 8">
    <name type="scientific">Candidatus Nanohalobium constans</name>
    <dbReference type="NCBI Taxonomy" id="2565781"/>
    <lineage>
        <taxon>Archaea</taxon>
        <taxon>Candidatus Nanohalarchaeota</taxon>
        <taxon>Candidatus Nanohalobia</taxon>
        <taxon>Candidatus Nanohalobiales</taxon>
        <taxon>Candidatus Nanohalobiaceae</taxon>
        <taxon>Candidatus Nanohalobium</taxon>
    </lineage>
</organism>
<dbReference type="KEGG" id="ncon:LC1Nh_0536"/>
<dbReference type="OrthoDB" id="31229at2157"/>
<name>A0A5Q0UHM2_9ARCH</name>
<dbReference type="PANTHER" id="PTHR46193">
    <property type="entry name" value="6-PHOSPHOGLUCONATE PHOSPHATASE"/>
    <property type="match status" value="1"/>
</dbReference>
<evidence type="ECO:0000256" key="1">
    <source>
        <dbReference type="ARBA" id="ARBA00001946"/>
    </source>
</evidence>
<dbReference type="AlphaFoldDB" id="A0A5Q0UHM2"/>
<dbReference type="Proteomes" id="UP000377803">
    <property type="component" value="Chromosome"/>
</dbReference>
<gene>
    <name evidence="7" type="primary">pgmB</name>
    <name evidence="7" type="ORF">LC1Nh_0536</name>
</gene>
<evidence type="ECO:0000256" key="3">
    <source>
        <dbReference type="ARBA" id="ARBA00022723"/>
    </source>
</evidence>
<evidence type="ECO:0000256" key="6">
    <source>
        <dbReference type="SAM" id="MobiDB-lite"/>
    </source>
</evidence>
<dbReference type="Pfam" id="PF13419">
    <property type="entry name" value="HAD_2"/>
    <property type="match status" value="1"/>
</dbReference>
<dbReference type="SFLD" id="SFLDG01129">
    <property type="entry name" value="C1.5:_HAD__Beta-PGM__Phosphata"/>
    <property type="match status" value="1"/>
</dbReference>
<dbReference type="GO" id="GO:0046872">
    <property type="term" value="F:metal ion binding"/>
    <property type="evidence" value="ECO:0007669"/>
    <property type="project" value="UniProtKB-KW"/>
</dbReference>
<dbReference type="NCBIfam" id="TIGR01509">
    <property type="entry name" value="HAD-SF-IA-v3"/>
    <property type="match status" value="1"/>
</dbReference>
<dbReference type="SUPFAM" id="SSF56784">
    <property type="entry name" value="HAD-like"/>
    <property type="match status" value="1"/>
</dbReference>
<dbReference type="SFLD" id="SFLDG01135">
    <property type="entry name" value="C1.5.6:_HAD__Beta-PGM__Phospha"/>
    <property type="match status" value="1"/>
</dbReference>
<keyword evidence="4" id="KW-0460">Magnesium</keyword>
<dbReference type="NCBIfam" id="TIGR01549">
    <property type="entry name" value="HAD-SF-IA-v1"/>
    <property type="match status" value="1"/>
</dbReference>
<dbReference type="GO" id="GO:0008801">
    <property type="term" value="F:beta-phosphoglucomutase activity"/>
    <property type="evidence" value="ECO:0007669"/>
    <property type="project" value="UniProtKB-EC"/>
</dbReference>
<proteinExistence type="inferred from homology"/>
<evidence type="ECO:0000256" key="2">
    <source>
        <dbReference type="ARBA" id="ARBA00007958"/>
    </source>
</evidence>
<dbReference type="InterPro" id="IPR023198">
    <property type="entry name" value="PGP-like_dom2"/>
</dbReference>
<feature type="region of interest" description="Disordered" evidence="6">
    <location>
        <begin position="45"/>
        <end position="65"/>
    </location>
</feature>
<dbReference type="InterPro" id="IPR041492">
    <property type="entry name" value="HAD_2"/>
</dbReference>
<dbReference type="PRINTS" id="PR00413">
    <property type="entry name" value="HADHALOGNASE"/>
</dbReference>
<dbReference type="Gene3D" id="3.40.50.1000">
    <property type="entry name" value="HAD superfamily/HAD-like"/>
    <property type="match status" value="1"/>
</dbReference>
<evidence type="ECO:0000256" key="4">
    <source>
        <dbReference type="ARBA" id="ARBA00022842"/>
    </source>
</evidence>
<comment type="similarity">
    <text evidence="2">Belongs to the HAD-like hydrolase superfamily.</text>
</comment>
<evidence type="ECO:0000256" key="5">
    <source>
        <dbReference type="ARBA" id="ARBA00023277"/>
    </source>
</evidence>
<protein>
    <submittedName>
        <fullName evidence="7">Beta-phosphoglucomutase</fullName>
        <ecNumber evidence="7">5.4.2.6</ecNumber>
    </submittedName>
</protein>
<dbReference type="GeneID" id="42364921"/>
<accession>A0A5Q0UHM2</accession>
<dbReference type="Gene3D" id="1.10.150.240">
    <property type="entry name" value="Putative phosphatase, domain 2"/>
    <property type="match status" value="1"/>
</dbReference>
<dbReference type="InterPro" id="IPR051600">
    <property type="entry name" value="Beta-PGM-like"/>
</dbReference>